<feature type="domain" description="RNase H type-1" evidence="2">
    <location>
        <begin position="2"/>
        <end position="142"/>
    </location>
</feature>
<dbReference type="GO" id="GO:0004619">
    <property type="term" value="F:phosphoglycerate mutase activity"/>
    <property type="evidence" value="ECO:0007669"/>
    <property type="project" value="UniProtKB-EC"/>
</dbReference>
<accession>A0ABS2LPL1</accession>
<proteinExistence type="predicted"/>
<feature type="compositionally biased region" description="Low complexity" evidence="1">
    <location>
        <begin position="138"/>
        <end position="183"/>
    </location>
</feature>
<dbReference type="Gene3D" id="3.40.50.1240">
    <property type="entry name" value="Phosphoglycerate mutase-like"/>
    <property type="match status" value="1"/>
</dbReference>
<dbReference type="InterPro" id="IPR050275">
    <property type="entry name" value="PGM_Phosphatase"/>
</dbReference>
<evidence type="ECO:0000256" key="1">
    <source>
        <dbReference type="SAM" id="MobiDB-lite"/>
    </source>
</evidence>
<dbReference type="CDD" id="cd07067">
    <property type="entry name" value="HP_PGM_like"/>
    <property type="match status" value="1"/>
</dbReference>
<dbReference type="RefSeq" id="WP_204941433.1">
    <property type="nucleotide sequence ID" value="NZ_JAFBBP010000001.1"/>
</dbReference>
<feature type="region of interest" description="Disordered" evidence="1">
    <location>
        <begin position="1"/>
        <end position="24"/>
    </location>
</feature>
<dbReference type="PANTHER" id="PTHR48100:SF1">
    <property type="entry name" value="HISTIDINE PHOSPHATASE FAMILY PROTEIN-RELATED"/>
    <property type="match status" value="1"/>
</dbReference>
<dbReference type="Gene3D" id="3.30.420.10">
    <property type="entry name" value="Ribonuclease H-like superfamily/Ribonuclease H"/>
    <property type="match status" value="1"/>
</dbReference>
<feature type="region of interest" description="Disordered" evidence="1">
    <location>
        <begin position="138"/>
        <end position="208"/>
    </location>
</feature>
<dbReference type="NCBIfam" id="NF005567">
    <property type="entry name" value="PRK07238.1"/>
    <property type="match status" value="1"/>
</dbReference>
<dbReference type="InterPro" id="IPR029033">
    <property type="entry name" value="His_PPase_superfam"/>
</dbReference>
<dbReference type="InterPro" id="IPR002156">
    <property type="entry name" value="RNaseH_domain"/>
</dbReference>
<dbReference type="InterPro" id="IPR014636">
    <property type="entry name" value="RNaseH/PGlycerate_mutase"/>
</dbReference>
<dbReference type="PANTHER" id="PTHR48100">
    <property type="entry name" value="BROAD-SPECIFICITY PHOSPHATASE YOR283W-RELATED"/>
    <property type="match status" value="1"/>
</dbReference>
<protein>
    <submittedName>
        <fullName evidence="3">Phosphoglycerate mutase</fullName>
        <ecNumber evidence="3">5.4.2.12</ecNumber>
    </submittedName>
</protein>
<comment type="caution">
    <text evidence="3">The sequence shown here is derived from an EMBL/GenBank/DDBJ whole genome shotgun (WGS) entry which is preliminary data.</text>
</comment>
<dbReference type="SUPFAM" id="SSF53098">
    <property type="entry name" value="Ribonuclease H-like"/>
    <property type="match status" value="1"/>
</dbReference>
<sequence length="419" mass="43425">MAPRVVAVEADGGSRGNPGPAGYGAVVRDPETGEVLAERSESLGTATNNVAEYQGLIAGLSAAAELGAAEVDVRMDSKLVVEQMCGRWQIKHPGLRPLAAQAAGLVGRFTAVRFTWIPREQNRHADALANAAMDAAAGRPSATAAPGRPATTAAPGRPATTAAPGRPATTAAPGRPATAATAGQPSTTPAAPIVGSDPATAPASWEPRPSFTATRLILVRHGETEYTEQRRYSGRGDVPLSERGRAQARATGTRVAALAPSVAAVLSSPLSRCTSTAAVIAEALGDVPVRTDDDLIECDFGQWEGRTFAEVRQQWPGEMDAWLASPRIAPPGGESFTHVAERAHRVIAGLLTAYPGETVVVVSHVSPIKLVLRDALAAGDGFLHRLFLDAAGISVLDLWPDGGVAVRTVNDTAHLAEID</sequence>
<dbReference type="InterPro" id="IPR036397">
    <property type="entry name" value="RNaseH_sf"/>
</dbReference>
<keyword evidence="4" id="KW-1185">Reference proteome</keyword>
<dbReference type="PROSITE" id="PS50879">
    <property type="entry name" value="RNASE_H_1"/>
    <property type="match status" value="1"/>
</dbReference>
<dbReference type="PIRSF" id="PIRSF036922">
    <property type="entry name" value="RNaseH_PGAM"/>
    <property type="match status" value="1"/>
</dbReference>
<feature type="compositionally biased region" description="Gly residues" evidence="1">
    <location>
        <begin position="13"/>
        <end position="22"/>
    </location>
</feature>
<dbReference type="Pfam" id="PF00300">
    <property type="entry name" value="His_Phos_1"/>
    <property type="match status" value="1"/>
</dbReference>
<dbReference type="Proteomes" id="UP000764837">
    <property type="component" value="Unassembled WGS sequence"/>
</dbReference>
<dbReference type="InterPro" id="IPR013078">
    <property type="entry name" value="His_Pase_superF_clade-1"/>
</dbReference>
<evidence type="ECO:0000259" key="2">
    <source>
        <dbReference type="PROSITE" id="PS50879"/>
    </source>
</evidence>
<name>A0ABS2LPL1_9ACTN</name>
<dbReference type="CDD" id="cd09279">
    <property type="entry name" value="RNase_HI_like"/>
    <property type="match status" value="1"/>
</dbReference>
<dbReference type="EMBL" id="JAFBBP010000001">
    <property type="protein sequence ID" value="MBM7490124.1"/>
    <property type="molecule type" value="Genomic_DNA"/>
</dbReference>
<evidence type="ECO:0000313" key="4">
    <source>
        <dbReference type="Proteomes" id="UP000764837"/>
    </source>
</evidence>
<dbReference type="SUPFAM" id="SSF53254">
    <property type="entry name" value="Phosphoglycerate mutase-like"/>
    <property type="match status" value="1"/>
</dbReference>
<organism evidence="3 4">
    <name type="scientific">Micromonospora luteifusca</name>
    <dbReference type="NCBI Taxonomy" id="709860"/>
    <lineage>
        <taxon>Bacteria</taxon>
        <taxon>Bacillati</taxon>
        <taxon>Actinomycetota</taxon>
        <taxon>Actinomycetes</taxon>
        <taxon>Micromonosporales</taxon>
        <taxon>Micromonosporaceae</taxon>
        <taxon>Micromonospora</taxon>
    </lineage>
</organism>
<dbReference type="EC" id="5.4.2.12" evidence="3"/>
<dbReference type="InterPro" id="IPR012337">
    <property type="entry name" value="RNaseH-like_sf"/>
</dbReference>
<gene>
    <name evidence="3" type="ORF">JOD64_001346</name>
</gene>
<keyword evidence="3" id="KW-0413">Isomerase</keyword>
<dbReference type="SMART" id="SM00855">
    <property type="entry name" value="PGAM"/>
    <property type="match status" value="1"/>
</dbReference>
<reference evidence="3 4" key="1">
    <citation type="submission" date="2021-01" db="EMBL/GenBank/DDBJ databases">
        <title>Sequencing the genomes of 1000 actinobacteria strains.</title>
        <authorList>
            <person name="Klenk H.-P."/>
        </authorList>
    </citation>
    <scope>NUCLEOTIDE SEQUENCE [LARGE SCALE GENOMIC DNA]</scope>
    <source>
        <strain evidence="3 4">DSM 100204</strain>
    </source>
</reference>
<dbReference type="Pfam" id="PF13456">
    <property type="entry name" value="RVT_3"/>
    <property type="match status" value="1"/>
</dbReference>
<evidence type="ECO:0000313" key="3">
    <source>
        <dbReference type="EMBL" id="MBM7490124.1"/>
    </source>
</evidence>